<keyword evidence="2" id="KW-1185">Reference proteome</keyword>
<dbReference type="InterPro" id="IPR058060">
    <property type="entry name" value="HYC_CC_PP"/>
</dbReference>
<comment type="caution">
    <text evidence="1">The sequence shown here is derived from an EMBL/GenBank/DDBJ whole genome shotgun (WGS) entry which is preliminary data.</text>
</comment>
<dbReference type="Pfam" id="PF26622">
    <property type="entry name" value="DUF8199"/>
    <property type="match status" value="1"/>
</dbReference>
<dbReference type="AlphaFoldDB" id="A0A327WB00"/>
<evidence type="ECO:0000313" key="1">
    <source>
        <dbReference type="EMBL" id="RAJ83258.1"/>
    </source>
</evidence>
<name>A0A327WB00_9BACT</name>
<dbReference type="EMBL" id="QLMA01000003">
    <property type="protein sequence ID" value="RAJ83258.1"/>
    <property type="molecule type" value="Genomic_DNA"/>
</dbReference>
<gene>
    <name evidence="1" type="ORF">CLV59_103219</name>
</gene>
<accession>A0A327WB00</accession>
<evidence type="ECO:0000313" key="2">
    <source>
        <dbReference type="Proteomes" id="UP000249819"/>
    </source>
</evidence>
<dbReference type="InterPro" id="IPR058512">
    <property type="entry name" value="DUF8199"/>
</dbReference>
<protein>
    <submittedName>
        <fullName evidence="1">Uncharacterized protein</fullName>
    </submittedName>
</protein>
<organism evidence="1 2">
    <name type="scientific">Chitinophaga dinghuensis</name>
    <dbReference type="NCBI Taxonomy" id="1539050"/>
    <lineage>
        <taxon>Bacteria</taxon>
        <taxon>Pseudomonadati</taxon>
        <taxon>Bacteroidota</taxon>
        <taxon>Chitinophagia</taxon>
        <taxon>Chitinophagales</taxon>
        <taxon>Chitinophagaceae</taxon>
        <taxon>Chitinophaga</taxon>
    </lineage>
</organism>
<dbReference type="NCBIfam" id="NF047658">
    <property type="entry name" value="HYC_CC_PP"/>
    <property type="match status" value="1"/>
</dbReference>
<proteinExistence type="predicted"/>
<dbReference type="Proteomes" id="UP000249819">
    <property type="component" value="Unassembled WGS sequence"/>
</dbReference>
<sequence length="133" mass="14751">MWRNMKKFFAILFAALYVALTSGFAVNVHYCMGKLAAVELQSAPADFCGKCRKPAKNMDCCKNEFKFCKVSESHHGAPAVQQDFTVAADLRLPVKVLPQPTIISLQKVITAIPHGPPDRPEVPIFLQNCTFLI</sequence>
<reference evidence="1 2" key="1">
    <citation type="submission" date="2018-06" db="EMBL/GenBank/DDBJ databases">
        <title>Genomic Encyclopedia of Archaeal and Bacterial Type Strains, Phase II (KMG-II): from individual species to whole genera.</title>
        <authorList>
            <person name="Goeker M."/>
        </authorList>
    </citation>
    <scope>NUCLEOTIDE SEQUENCE [LARGE SCALE GENOMIC DNA]</scope>
    <source>
        <strain evidence="1 2">DSM 29821</strain>
    </source>
</reference>